<name>A7IQ84_XANP2</name>
<dbReference type="HOGENOM" id="CLU_2573070_0_0_5"/>
<geneLocation type="plasmid" evidence="1 2">
    <name>pXAUT01</name>
</geneLocation>
<evidence type="ECO:0000313" key="2">
    <source>
        <dbReference type="Proteomes" id="UP000002417"/>
    </source>
</evidence>
<keyword evidence="2" id="KW-1185">Reference proteome</keyword>
<dbReference type="EMBL" id="CP000782">
    <property type="protein sequence ID" value="ABS70180.1"/>
    <property type="molecule type" value="Genomic_DNA"/>
</dbReference>
<gene>
    <name evidence="1" type="ordered locus">Xaut_4980</name>
</gene>
<dbReference type="Proteomes" id="UP000002417">
    <property type="component" value="Plasmid pXAUT01"/>
</dbReference>
<sequence>MTPPGGPARAARIRAAAARRHLARIERQIEHRAERRTITAKAKARASRRHRAGWTPADERLFREHVDHLTFERRGEIEALS</sequence>
<protein>
    <submittedName>
        <fullName evidence="1">Uncharacterized protein</fullName>
    </submittedName>
</protein>
<proteinExistence type="predicted"/>
<dbReference type="AlphaFoldDB" id="A7IQ84"/>
<dbReference type="eggNOG" id="ENOG50339RU">
    <property type="taxonomic scope" value="Bacteria"/>
</dbReference>
<keyword evidence="1" id="KW-0614">Plasmid</keyword>
<evidence type="ECO:0000313" key="1">
    <source>
        <dbReference type="EMBL" id="ABS70180.1"/>
    </source>
</evidence>
<organism evidence="1 2">
    <name type="scientific">Xanthobacter autotrophicus (strain ATCC BAA-1158 / Py2)</name>
    <dbReference type="NCBI Taxonomy" id="78245"/>
    <lineage>
        <taxon>Bacteria</taxon>
        <taxon>Pseudomonadati</taxon>
        <taxon>Pseudomonadota</taxon>
        <taxon>Alphaproteobacteria</taxon>
        <taxon>Hyphomicrobiales</taxon>
        <taxon>Xanthobacteraceae</taxon>
        <taxon>Xanthobacter</taxon>
    </lineage>
</organism>
<accession>A7IQ84</accession>
<reference evidence="1 2" key="1">
    <citation type="submission" date="2007-07" db="EMBL/GenBank/DDBJ databases">
        <title>Complete sequence of plasmid pXAUT01 of Xanthobacter autotrophicus Py2.</title>
        <authorList>
            <consortium name="US DOE Joint Genome Institute"/>
            <person name="Copeland A."/>
            <person name="Lucas S."/>
            <person name="Lapidus A."/>
            <person name="Barry K."/>
            <person name="Glavina del Rio T."/>
            <person name="Hammon N."/>
            <person name="Israni S."/>
            <person name="Dalin E."/>
            <person name="Tice H."/>
            <person name="Pitluck S."/>
            <person name="Sims D."/>
            <person name="Brettin T."/>
            <person name="Bruce D."/>
            <person name="Detter J.C."/>
            <person name="Han C."/>
            <person name="Tapia R."/>
            <person name="Brainard J."/>
            <person name="Schmutz J."/>
            <person name="Larimer F."/>
            <person name="Land M."/>
            <person name="Hauser L."/>
            <person name="Kyrpides N."/>
            <person name="Kim E."/>
            <person name="Ensigns S.A."/>
            <person name="Richardson P."/>
        </authorList>
    </citation>
    <scope>NUCLEOTIDE SEQUENCE [LARGE SCALE GENOMIC DNA]</scope>
    <source>
        <strain evidence="2">ATCC BAA-1158 / Py2</strain>
        <plasmid evidence="2">Plasmid pXAUT01</plasmid>
    </source>
</reference>
<dbReference type="KEGG" id="xau:Xaut_4980"/>